<dbReference type="RefSeq" id="WP_120745959.1">
    <property type="nucleotide sequence ID" value="NZ_RBAH01000002.1"/>
</dbReference>
<evidence type="ECO:0000313" key="2">
    <source>
        <dbReference type="Proteomes" id="UP000282311"/>
    </source>
</evidence>
<proteinExistence type="predicted"/>
<sequence>MMRERKADIVIIGGSLGGCAAALAAARQGKTVVMTEETEWIGGQLTSQAVPPDEHSWIETFGSTASYRQFRRGVRSYYQQNVPLTPAAAAIPHLNPGNAKVSRISHDPRVALAVLLEMLAPYTLAGRVVVMTRCRPESAETDGDRIRSVTVRHIQTGTLTVLSAPYFLDATDCGDLLPLTGTEYITGSESQAETNERHALEGPADPQDMQAITHCFVVDYLEGESHTIDKPNDYAFWRSFRPDFWPDHLLSLSGVRPSTLEPVRYDLFPGTQGQSFWEGFSLVSYRRLADKTNFADGTFPGDVTVVNWPQNDYFLGSIIDVDEVEKARNLQRAKELSLSLLYWLQTEAPRPDGGCGYPGFRLRGDVFGTEDGLAPFPYIRESRRIQAEFTVLEQHINPLDRPDGRAETFADSVGIGHYSIDLHPSTGNRHYIHLTALPFQIPLGSLIPVRMNNMLPACKNIGTTHITNGCYRLHPVEWNIGEAAGALAAFCLDRGETPRAVRNNAALLEEFQNVLRSHGAELAWPEHVVSR</sequence>
<dbReference type="GO" id="GO:0008734">
    <property type="term" value="F:L-aspartate oxidase activity"/>
    <property type="evidence" value="ECO:0007669"/>
    <property type="project" value="InterPro"/>
</dbReference>
<protein>
    <submittedName>
        <fullName evidence="1">FAD-dependent oxidoreductase</fullName>
    </submittedName>
</protein>
<dbReference type="PANTHER" id="PTHR42716">
    <property type="entry name" value="L-ASPARTATE OXIDASE"/>
    <property type="match status" value="1"/>
</dbReference>
<keyword evidence="2" id="KW-1185">Reference proteome</keyword>
<organism evidence="1 2">
    <name type="scientific">Paenibacillus ginsengarvi</name>
    <dbReference type="NCBI Taxonomy" id="400777"/>
    <lineage>
        <taxon>Bacteria</taxon>
        <taxon>Bacillati</taxon>
        <taxon>Bacillota</taxon>
        <taxon>Bacilli</taxon>
        <taxon>Bacillales</taxon>
        <taxon>Paenibacillaceae</taxon>
        <taxon>Paenibacillus</taxon>
    </lineage>
</organism>
<dbReference type="Proteomes" id="UP000282311">
    <property type="component" value="Unassembled WGS sequence"/>
</dbReference>
<dbReference type="InterPro" id="IPR036188">
    <property type="entry name" value="FAD/NAD-bd_sf"/>
</dbReference>
<dbReference type="InterPro" id="IPR005288">
    <property type="entry name" value="NadB"/>
</dbReference>
<dbReference type="AlphaFoldDB" id="A0A3B0CNF5"/>
<dbReference type="Gene3D" id="3.50.50.60">
    <property type="entry name" value="FAD/NAD(P)-binding domain"/>
    <property type="match status" value="1"/>
</dbReference>
<dbReference type="Pfam" id="PF12831">
    <property type="entry name" value="FAD_oxidored"/>
    <property type="match status" value="1"/>
</dbReference>
<name>A0A3B0CNF5_9BACL</name>
<evidence type="ECO:0000313" key="1">
    <source>
        <dbReference type="EMBL" id="RKN86268.1"/>
    </source>
</evidence>
<dbReference type="OrthoDB" id="2492161at2"/>
<dbReference type="PROSITE" id="PS51257">
    <property type="entry name" value="PROKAR_LIPOPROTEIN"/>
    <property type="match status" value="1"/>
</dbReference>
<comment type="caution">
    <text evidence="1">The sequence shown here is derived from an EMBL/GenBank/DDBJ whole genome shotgun (WGS) entry which is preliminary data.</text>
</comment>
<dbReference type="PANTHER" id="PTHR42716:SF1">
    <property type="entry name" value="SLL0471 PROTEIN"/>
    <property type="match status" value="1"/>
</dbReference>
<dbReference type="EMBL" id="RBAH01000002">
    <property type="protein sequence ID" value="RKN86268.1"/>
    <property type="molecule type" value="Genomic_DNA"/>
</dbReference>
<dbReference type="SUPFAM" id="SSF51905">
    <property type="entry name" value="FAD/NAD(P)-binding domain"/>
    <property type="match status" value="1"/>
</dbReference>
<reference evidence="1 2" key="1">
    <citation type="journal article" date="2007" name="Int. J. Syst. Evol. Microbiol.">
        <title>Paenibacillus ginsengarvi sp. nov., isolated from soil from ginseng cultivation.</title>
        <authorList>
            <person name="Yoon M.H."/>
            <person name="Ten L.N."/>
            <person name="Im W.T."/>
        </authorList>
    </citation>
    <scope>NUCLEOTIDE SEQUENCE [LARGE SCALE GENOMIC DNA]</scope>
    <source>
        <strain evidence="1 2">KCTC 13059</strain>
    </source>
</reference>
<dbReference type="PRINTS" id="PR00411">
    <property type="entry name" value="PNDRDTASEI"/>
</dbReference>
<gene>
    <name evidence="1" type="ORF">D7M11_04455</name>
</gene>
<dbReference type="GO" id="GO:0009435">
    <property type="term" value="P:NAD+ biosynthetic process"/>
    <property type="evidence" value="ECO:0007669"/>
    <property type="project" value="InterPro"/>
</dbReference>
<accession>A0A3B0CNF5</accession>